<feature type="domain" description="C1q" evidence="3">
    <location>
        <begin position="175"/>
        <end position="311"/>
    </location>
</feature>
<sequence length="311" mass="34315">AFFAVKSHSETALADHTIVFDKAILNRGSTYNAYTGTFVAPQTGVYFLSWTIYSSAHSYISTRLMVNGKQISVMFSDSEEIHDYHSSTGVAILELNIVAFFAVKSHSETALADHTIVFDKAIVNRGSAYNAFTGTFVTPKTGVYFFSWTIYSAAHSYISTRLMVNGKQMSVMFSDSENIAAFFAVKSNGETALADHTILFDKDIVNKGFAYNRYMGTFIAPRAGIYFFSWTIHSYVRSFISTRLMVNGKQMSAIFSDSEEVGDYHSATGVAILDLNIGDAIYIKSHPTHGQKGSILCTDFASCTFSGYVIN</sequence>
<dbReference type="PANTHER" id="PTHR15427:SF33">
    <property type="entry name" value="COLLAGEN IV NC1 DOMAIN-CONTAINING PROTEIN"/>
    <property type="match status" value="1"/>
</dbReference>
<evidence type="ECO:0000256" key="2">
    <source>
        <dbReference type="ARBA" id="ARBA00022525"/>
    </source>
</evidence>
<keyword evidence="2" id="KW-0964">Secreted</keyword>
<feature type="non-terminal residue" evidence="4">
    <location>
        <position position="1"/>
    </location>
</feature>
<dbReference type="InterPro" id="IPR001073">
    <property type="entry name" value="C1q_dom"/>
</dbReference>
<dbReference type="AlphaFoldDB" id="A0AA88XSG9"/>
<dbReference type="PANTHER" id="PTHR15427">
    <property type="entry name" value="EMILIN ELASTIN MICROFIBRIL INTERFACE-LOCATED PROTEIN ELASTIN MICROFIBRIL INTERFACER"/>
    <property type="match status" value="1"/>
</dbReference>
<evidence type="ECO:0000313" key="5">
    <source>
        <dbReference type="Proteomes" id="UP001186944"/>
    </source>
</evidence>
<name>A0AA88XSG9_PINIB</name>
<dbReference type="SUPFAM" id="SSF49842">
    <property type="entry name" value="TNF-like"/>
    <property type="match status" value="3"/>
</dbReference>
<dbReference type="PRINTS" id="PR00007">
    <property type="entry name" value="COMPLEMNTC1Q"/>
</dbReference>
<dbReference type="GO" id="GO:0005581">
    <property type="term" value="C:collagen trimer"/>
    <property type="evidence" value="ECO:0007669"/>
    <property type="project" value="UniProtKB-KW"/>
</dbReference>
<feature type="domain" description="C1q" evidence="3">
    <location>
        <begin position="1"/>
        <end position="143"/>
    </location>
</feature>
<keyword evidence="5" id="KW-1185">Reference proteome</keyword>
<evidence type="ECO:0000256" key="1">
    <source>
        <dbReference type="ARBA" id="ARBA00004613"/>
    </source>
</evidence>
<evidence type="ECO:0000313" key="4">
    <source>
        <dbReference type="EMBL" id="KAK3086694.1"/>
    </source>
</evidence>
<accession>A0AA88XSG9</accession>
<dbReference type="Pfam" id="PF00386">
    <property type="entry name" value="C1q"/>
    <property type="match status" value="3"/>
</dbReference>
<comment type="subcellular location">
    <subcellularLocation>
        <location evidence="1">Secreted</location>
    </subcellularLocation>
</comment>
<dbReference type="PROSITE" id="PS50871">
    <property type="entry name" value="C1Q"/>
    <property type="match status" value="2"/>
</dbReference>
<reference evidence="4" key="1">
    <citation type="submission" date="2019-08" db="EMBL/GenBank/DDBJ databases">
        <title>The improved chromosome-level genome for the pearl oyster Pinctada fucata martensii using PacBio sequencing and Hi-C.</title>
        <authorList>
            <person name="Zheng Z."/>
        </authorList>
    </citation>
    <scope>NUCLEOTIDE SEQUENCE</scope>
    <source>
        <strain evidence="4">ZZ-2019</strain>
        <tissue evidence="4">Adductor muscle</tissue>
    </source>
</reference>
<evidence type="ECO:0000259" key="3">
    <source>
        <dbReference type="PROSITE" id="PS50871"/>
    </source>
</evidence>
<dbReference type="InterPro" id="IPR050392">
    <property type="entry name" value="Collagen/C1q_domain"/>
</dbReference>
<proteinExistence type="predicted"/>
<dbReference type="Gene3D" id="2.60.120.40">
    <property type="match status" value="3"/>
</dbReference>
<organism evidence="4 5">
    <name type="scientific">Pinctada imbricata</name>
    <name type="common">Atlantic pearl-oyster</name>
    <name type="synonym">Pinctada martensii</name>
    <dbReference type="NCBI Taxonomy" id="66713"/>
    <lineage>
        <taxon>Eukaryota</taxon>
        <taxon>Metazoa</taxon>
        <taxon>Spiralia</taxon>
        <taxon>Lophotrochozoa</taxon>
        <taxon>Mollusca</taxon>
        <taxon>Bivalvia</taxon>
        <taxon>Autobranchia</taxon>
        <taxon>Pteriomorphia</taxon>
        <taxon>Pterioida</taxon>
        <taxon>Pterioidea</taxon>
        <taxon>Pteriidae</taxon>
        <taxon>Pinctada</taxon>
    </lineage>
</organism>
<comment type="caution">
    <text evidence="4">The sequence shown here is derived from an EMBL/GenBank/DDBJ whole genome shotgun (WGS) entry which is preliminary data.</text>
</comment>
<dbReference type="Proteomes" id="UP001186944">
    <property type="component" value="Unassembled WGS sequence"/>
</dbReference>
<dbReference type="InterPro" id="IPR008983">
    <property type="entry name" value="Tumour_necrosis_fac-like_dom"/>
</dbReference>
<dbReference type="EMBL" id="VSWD01000012">
    <property type="protein sequence ID" value="KAK3086694.1"/>
    <property type="molecule type" value="Genomic_DNA"/>
</dbReference>
<gene>
    <name evidence="4" type="ORF">FSP39_022079</name>
</gene>
<dbReference type="SMART" id="SM00110">
    <property type="entry name" value="C1Q"/>
    <property type="match status" value="2"/>
</dbReference>
<protein>
    <recommendedName>
        <fullName evidence="3">C1q domain-containing protein</fullName>
    </recommendedName>
</protein>